<gene>
    <name evidence="2" type="ORF">NX778_12150</name>
</gene>
<organism evidence="2 3">
    <name type="scientific">Massilia terrae</name>
    <dbReference type="NCBI Taxonomy" id="1811224"/>
    <lineage>
        <taxon>Bacteria</taxon>
        <taxon>Pseudomonadati</taxon>
        <taxon>Pseudomonadota</taxon>
        <taxon>Betaproteobacteria</taxon>
        <taxon>Burkholderiales</taxon>
        <taxon>Oxalobacteraceae</taxon>
        <taxon>Telluria group</taxon>
        <taxon>Massilia</taxon>
    </lineage>
</organism>
<dbReference type="Proteomes" id="UP001204621">
    <property type="component" value="Unassembled WGS sequence"/>
</dbReference>
<reference evidence="2 3" key="1">
    <citation type="submission" date="2022-08" db="EMBL/GenBank/DDBJ databases">
        <title>Reclassification of Massilia species as members of the genera Telluria, Duganella, Pseudoduganella, Mokoshia gen. nov. and Zemynaea gen. nov. using orthogonal and non-orthogonal genome-based approaches.</title>
        <authorList>
            <person name="Bowman J.P."/>
        </authorList>
    </citation>
    <scope>NUCLEOTIDE SEQUENCE [LARGE SCALE GENOMIC DNA]</scope>
    <source>
        <strain evidence="2 3">JCM 31606</strain>
    </source>
</reference>
<evidence type="ECO:0000313" key="3">
    <source>
        <dbReference type="Proteomes" id="UP001204621"/>
    </source>
</evidence>
<feature type="region of interest" description="Disordered" evidence="1">
    <location>
        <begin position="57"/>
        <end position="88"/>
    </location>
</feature>
<proteinExistence type="predicted"/>
<protein>
    <submittedName>
        <fullName evidence="2">Uncharacterized protein</fullName>
    </submittedName>
</protein>
<name>A0ABT2CXV7_9BURK</name>
<evidence type="ECO:0000313" key="2">
    <source>
        <dbReference type="EMBL" id="MCS0658816.1"/>
    </source>
</evidence>
<comment type="caution">
    <text evidence="2">The sequence shown here is derived from an EMBL/GenBank/DDBJ whole genome shotgun (WGS) entry which is preliminary data.</text>
</comment>
<sequence length="88" mass="9950">MSKFTYNDIVRIRQDCEPTLQRGRAWVVGVIDEREGDYFNKFPPGVVYTIEFEDGSSTEVHEGSLEFDPSQFEEESPAFESGEGPPGL</sequence>
<dbReference type="RefSeq" id="WP_258812003.1">
    <property type="nucleotide sequence ID" value="NZ_JANUGU010000003.1"/>
</dbReference>
<accession>A0ABT2CXV7</accession>
<keyword evidence="3" id="KW-1185">Reference proteome</keyword>
<evidence type="ECO:0000256" key="1">
    <source>
        <dbReference type="SAM" id="MobiDB-lite"/>
    </source>
</evidence>
<dbReference type="EMBL" id="JANUGU010000003">
    <property type="protein sequence ID" value="MCS0658816.1"/>
    <property type="molecule type" value="Genomic_DNA"/>
</dbReference>